<dbReference type="InterPro" id="IPR017972">
    <property type="entry name" value="Cyt_P450_CS"/>
</dbReference>
<evidence type="ECO:0000256" key="1">
    <source>
        <dbReference type="ARBA" id="ARBA00001971"/>
    </source>
</evidence>
<evidence type="ECO:0000256" key="5">
    <source>
        <dbReference type="ARBA" id="ARBA00010617"/>
    </source>
</evidence>
<evidence type="ECO:0000256" key="10">
    <source>
        <dbReference type="ARBA" id="ARBA00022848"/>
    </source>
</evidence>
<dbReference type="Gene3D" id="1.10.630.10">
    <property type="entry name" value="Cytochrome P450"/>
    <property type="match status" value="1"/>
</dbReference>
<evidence type="ECO:0000256" key="4">
    <source>
        <dbReference type="ARBA" id="ARBA00004406"/>
    </source>
</evidence>
<dbReference type="PRINTS" id="PR00385">
    <property type="entry name" value="P450"/>
</dbReference>
<reference evidence="18" key="1">
    <citation type="submission" date="2024-06" db="EMBL/GenBank/DDBJ databases">
        <title>C18 oxylipin, EpOME, mediates the immune resolution at late infection stage in the legume pod borer, Maruca vitrata.</title>
        <authorList>
            <person name="Esmaeily M."/>
            <person name="Kim Y."/>
        </authorList>
    </citation>
    <scope>NUCLEOTIDE SEQUENCE</scope>
    <source>
        <strain evidence="18">7</strain>
    </source>
</reference>
<evidence type="ECO:0000256" key="12">
    <source>
        <dbReference type="ARBA" id="ARBA00023004"/>
    </source>
</evidence>
<evidence type="ECO:0000256" key="6">
    <source>
        <dbReference type="ARBA" id="ARBA00012109"/>
    </source>
</evidence>
<keyword evidence="9" id="KW-0256">Endoplasmic reticulum</keyword>
<evidence type="ECO:0000313" key="18">
    <source>
        <dbReference type="EMBL" id="XBR96830.1"/>
    </source>
</evidence>
<keyword evidence="14" id="KW-0472">Membrane</keyword>
<proteinExistence type="evidence at transcript level"/>
<dbReference type="Pfam" id="PF00067">
    <property type="entry name" value="p450"/>
    <property type="match status" value="1"/>
</dbReference>
<dbReference type="InterPro" id="IPR050476">
    <property type="entry name" value="Insect_CytP450_Detox"/>
</dbReference>
<organism evidence="18">
    <name type="scientific">Maruca vitrata</name>
    <name type="common">Bean pod borer moth</name>
    <dbReference type="NCBI Taxonomy" id="497515"/>
    <lineage>
        <taxon>Eukaryota</taxon>
        <taxon>Metazoa</taxon>
        <taxon>Ecdysozoa</taxon>
        <taxon>Arthropoda</taxon>
        <taxon>Hexapoda</taxon>
        <taxon>Insecta</taxon>
        <taxon>Pterygota</taxon>
        <taxon>Neoptera</taxon>
        <taxon>Endopterygota</taxon>
        <taxon>Lepidoptera</taxon>
        <taxon>Glossata</taxon>
        <taxon>Ditrysia</taxon>
        <taxon>Pyraloidea</taxon>
        <taxon>Crambidae</taxon>
        <taxon>Spilomelinae</taxon>
        <taxon>Maruca</taxon>
    </lineage>
</organism>
<evidence type="ECO:0000256" key="17">
    <source>
        <dbReference type="RuleBase" id="RU000461"/>
    </source>
</evidence>
<comment type="function">
    <text evidence="2">May be involved in the metabolism of insect hormones and in the breakdown of synthetic insecticides.</text>
</comment>
<dbReference type="InterPro" id="IPR036396">
    <property type="entry name" value="Cyt_P450_sf"/>
</dbReference>
<dbReference type="GO" id="GO:0020037">
    <property type="term" value="F:heme binding"/>
    <property type="evidence" value="ECO:0007669"/>
    <property type="project" value="InterPro"/>
</dbReference>
<evidence type="ECO:0000256" key="2">
    <source>
        <dbReference type="ARBA" id="ARBA00003690"/>
    </source>
</evidence>
<keyword evidence="7 16" id="KW-0349">Heme</keyword>
<evidence type="ECO:0000256" key="8">
    <source>
        <dbReference type="ARBA" id="ARBA00022723"/>
    </source>
</evidence>
<keyword evidence="12 16" id="KW-0408">Iron</keyword>
<sequence>MNLSPWLSRKLKIKLFSEYEEFFIGAVKKIIRQREHESGQKHDFADICVNLQRSRTLKDRETGLEMEPTDELLAGLAFFFFSAGVDPSAAAIFGCLLELGRHPDHLEKVHVEIDSTFEALNGKFPYESVMDMGYLEMVLCESLRLWPPIGFLGRQCVEDTVLPVGNIKIEKGTKVFAAVYELHHDPKHYPDPEVFDPERFASEAARDSGVYMPFGKGNRLCVGMRFARR</sequence>
<name>A0AAU7NIL0_MARVT</name>
<dbReference type="PRINTS" id="PR00463">
    <property type="entry name" value="EP450I"/>
</dbReference>
<dbReference type="GO" id="GO:0016712">
    <property type="term" value="F:oxidoreductase activity, acting on paired donors, with incorporation or reduction of molecular oxygen, reduced flavin or flavoprotein as one donor, and incorporation of one atom of oxygen"/>
    <property type="evidence" value="ECO:0007669"/>
    <property type="project" value="UniProtKB-EC"/>
</dbReference>
<dbReference type="EC" id="1.14.14.1" evidence="6"/>
<keyword evidence="11 17" id="KW-0560">Oxidoreductase</keyword>
<evidence type="ECO:0000256" key="7">
    <source>
        <dbReference type="ARBA" id="ARBA00022617"/>
    </source>
</evidence>
<dbReference type="GO" id="GO:0005789">
    <property type="term" value="C:endoplasmic reticulum membrane"/>
    <property type="evidence" value="ECO:0007669"/>
    <property type="project" value="UniProtKB-SubCell"/>
</dbReference>
<evidence type="ECO:0000256" key="13">
    <source>
        <dbReference type="ARBA" id="ARBA00023033"/>
    </source>
</evidence>
<dbReference type="PANTHER" id="PTHR24292:SF84">
    <property type="entry name" value="CYTOCHROME P450 28A5-RELATED"/>
    <property type="match status" value="1"/>
</dbReference>
<dbReference type="SUPFAM" id="SSF48264">
    <property type="entry name" value="Cytochrome P450"/>
    <property type="match status" value="1"/>
</dbReference>
<evidence type="ECO:0000256" key="15">
    <source>
        <dbReference type="ARBA" id="ARBA00047827"/>
    </source>
</evidence>
<evidence type="ECO:0000256" key="9">
    <source>
        <dbReference type="ARBA" id="ARBA00022824"/>
    </source>
</evidence>
<dbReference type="PANTHER" id="PTHR24292">
    <property type="entry name" value="CYTOCHROME P450"/>
    <property type="match status" value="1"/>
</dbReference>
<accession>A0AAU7NIL0</accession>
<evidence type="ECO:0000256" key="16">
    <source>
        <dbReference type="PIRSR" id="PIRSR602401-1"/>
    </source>
</evidence>
<dbReference type="GO" id="GO:0005506">
    <property type="term" value="F:iron ion binding"/>
    <property type="evidence" value="ECO:0007669"/>
    <property type="project" value="InterPro"/>
</dbReference>
<dbReference type="InterPro" id="IPR001128">
    <property type="entry name" value="Cyt_P450"/>
</dbReference>
<evidence type="ECO:0000256" key="11">
    <source>
        <dbReference type="ARBA" id="ARBA00023002"/>
    </source>
</evidence>
<dbReference type="EMBL" id="PP905475">
    <property type="protein sequence ID" value="XBR96830.1"/>
    <property type="molecule type" value="mRNA"/>
</dbReference>
<dbReference type="AlphaFoldDB" id="A0AAU7NIL0"/>
<comment type="catalytic activity">
    <reaction evidence="15">
        <text>an organic molecule + reduced [NADPH--hemoprotein reductase] + O2 = an alcohol + oxidized [NADPH--hemoprotein reductase] + H2O + H(+)</text>
        <dbReference type="Rhea" id="RHEA:17149"/>
        <dbReference type="Rhea" id="RHEA-COMP:11964"/>
        <dbReference type="Rhea" id="RHEA-COMP:11965"/>
        <dbReference type="ChEBI" id="CHEBI:15377"/>
        <dbReference type="ChEBI" id="CHEBI:15378"/>
        <dbReference type="ChEBI" id="CHEBI:15379"/>
        <dbReference type="ChEBI" id="CHEBI:30879"/>
        <dbReference type="ChEBI" id="CHEBI:57618"/>
        <dbReference type="ChEBI" id="CHEBI:58210"/>
        <dbReference type="ChEBI" id="CHEBI:142491"/>
        <dbReference type="EC" id="1.14.14.1"/>
    </reaction>
</comment>
<comment type="similarity">
    <text evidence="5 17">Belongs to the cytochrome P450 family.</text>
</comment>
<keyword evidence="10" id="KW-0492">Microsome</keyword>
<comment type="subcellular location">
    <subcellularLocation>
        <location evidence="4">Endoplasmic reticulum membrane</location>
        <topology evidence="4">Peripheral membrane protein</topology>
    </subcellularLocation>
    <subcellularLocation>
        <location evidence="3">Microsome membrane</location>
        <topology evidence="3">Peripheral membrane protein</topology>
    </subcellularLocation>
</comment>
<keyword evidence="13 17" id="KW-0503">Monooxygenase</keyword>
<keyword evidence="8 16" id="KW-0479">Metal-binding</keyword>
<dbReference type="PROSITE" id="PS00086">
    <property type="entry name" value="CYTOCHROME_P450"/>
    <property type="match status" value="1"/>
</dbReference>
<evidence type="ECO:0000256" key="14">
    <source>
        <dbReference type="ARBA" id="ARBA00023136"/>
    </source>
</evidence>
<dbReference type="InterPro" id="IPR002401">
    <property type="entry name" value="Cyt_P450_E_grp-I"/>
</dbReference>
<feature type="binding site" description="axial binding residue" evidence="16">
    <location>
        <position position="221"/>
    </location>
    <ligand>
        <name>heme</name>
        <dbReference type="ChEBI" id="CHEBI:30413"/>
    </ligand>
    <ligandPart>
        <name>Fe</name>
        <dbReference type="ChEBI" id="CHEBI:18248"/>
    </ligandPart>
</feature>
<protein>
    <recommendedName>
        <fullName evidence="6">unspecific monooxygenase</fullName>
        <ecNumber evidence="6">1.14.14.1</ecNumber>
    </recommendedName>
</protein>
<evidence type="ECO:0000256" key="3">
    <source>
        <dbReference type="ARBA" id="ARBA00004174"/>
    </source>
</evidence>
<comment type="cofactor">
    <cofactor evidence="1 16">
        <name>heme</name>
        <dbReference type="ChEBI" id="CHEBI:30413"/>
    </cofactor>
</comment>